<evidence type="ECO:0000313" key="1">
    <source>
        <dbReference type="EMBL" id="PIL24257.1"/>
    </source>
</evidence>
<dbReference type="InterPro" id="IPR032675">
    <property type="entry name" value="LRR_dom_sf"/>
</dbReference>
<comment type="caution">
    <text evidence="1">The sequence shown here is derived from an EMBL/GenBank/DDBJ whole genome shotgun (WGS) entry which is preliminary data.</text>
</comment>
<organism evidence="1 2">
    <name type="scientific">Ganoderma sinense ZZ0214-1</name>
    <dbReference type="NCBI Taxonomy" id="1077348"/>
    <lineage>
        <taxon>Eukaryota</taxon>
        <taxon>Fungi</taxon>
        <taxon>Dikarya</taxon>
        <taxon>Basidiomycota</taxon>
        <taxon>Agaricomycotina</taxon>
        <taxon>Agaricomycetes</taxon>
        <taxon>Polyporales</taxon>
        <taxon>Polyporaceae</taxon>
        <taxon>Ganoderma</taxon>
    </lineage>
</organism>
<sequence>MNYTIDKQNSDTIVLEFGVRGESLSEENRVQLSTQVAAFRAILEDFDKDPSCRAGIRGLTIRLLFLDGFSEEREGMVVNAFKYLPGLKTFRWACLDGVIPIADEIVEALARGKVEELFFPVTRIGDSDLSRLRGLTTLSLGLPSHERTKGYYHDHIDAFAEVQAQIVRANAPSVQDLAVTTSIRWECTLPALRNASISRLLNCSPAAMNRLLRTSPYLTSLTITSTEPADRNHTPLEVVFEAFDSAPDALPQLTSFKLLASPHDSGVTGVHEQILSEFLKNKRQLRCLHVTLSSGRRSFPYGRHVLEILPTLPHLEVLGVQLSCETLDTDELRFYDRHLPRDLTTLLVSARFDKIDISPDELLSLFTTRTKLKTLTLVPATYPTFRALDDALNPLLFDNRPPSLDFLEWAHCSPDRTRTLVGFCSGPERHNIFCPSSRGGRPFARKPLPNECGLEDWAWLREYDETHTLSPDTGFELERCNYQGTVETAMDVDAAKGENEDDDEIDRITEHIDIRRIEGICYETS</sequence>
<dbReference type="EMBL" id="AYKW01000067">
    <property type="protein sequence ID" value="PIL24257.1"/>
    <property type="molecule type" value="Genomic_DNA"/>
</dbReference>
<evidence type="ECO:0000313" key="2">
    <source>
        <dbReference type="Proteomes" id="UP000230002"/>
    </source>
</evidence>
<dbReference type="AlphaFoldDB" id="A0A2G8RRW3"/>
<dbReference type="OrthoDB" id="3238099at2759"/>
<accession>A0A2G8RRW3</accession>
<proteinExistence type="predicted"/>
<dbReference type="Gene3D" id="3.80.10.10">
    <property type="entry name" value="Ribonuclease Inhibitor"/>
    <property type="match status" value="1"/>
</dbReference>
<gene>
    <name evidence="1" type="ORF">GSI_14010</name>
</gene>
<reference evidence="1 2" key="1">
    <citation type="journal article" date="2015" name="Sci. Rep.">
        <title>Chromosome-level genome map provides insights into diverse defense mechanisms in the medicinal fungus Ganoderma sinense.</title>
        <authorList>
            <person name="Zhu Y."/>
            <person name="Xu J."/>
            <person name="Sun C."/>
            <person name="Zhou S."/>
            <person name="Xu H."/>
            <person name="Nelson D.R."/>
            <person name="Qian J."/>
            <person name="Song J."/>
            <person name="Luo H."/>
            <person name="Xiang L."/>
            <person name="Li Y."/>
            <person name="Xu Z."/>
            <person name="Ji A."/>
            <person name="Wang L."/>
            <person name="Lu S."/>
            <person name="Hayward A."/>
            <person name="Sun W."/>
            <person name="Li X."/>
            <person name="Schwartz D.C."/>
            <person name="Wang Y."/>
            <person name="Chen S."/>
        </authorList>
    </citation>
    <scope>NUCLEOTIDE SEQUENCE [LARGE SCALE GENOMIC DNA]</scope>
    <source>
        <strain evidence="1 2">ZZ0214-1</strain>
    </source>
</reference>
<dbReference type="Proteomes" id="UP000230002">
    <property type="component" value="Unassembled WGS sequence"/>
</dbReference>
<protein>
    <submittedName>
        <fullName evidence="1">Uncharacterized protein</fullName>
    </submittedName>
</protein>
<name>A0A2G8RRW3_9APHY</name>
<keyword evidence="2" id="KW-1185">Reference proteome</keyword>